<dbReference type="Gene3D" id="1.10.3720.10">
    <property type="entry name" value="MetI-like"/>
    <property type="match status" value="1"/>
</dbReference>
<comment type="similarity">
    <text evidence="7">Belongs to the binding-protein-dependent transport system permease family.</text>
</comment>
<dbReference type="PANTHER" id="PTHR30465">
    <property type="entry name" value="INNER MEMBRANE ABC TRANSPORTER"/>
    <property type="match status" value="1"/>
</dbReference>
<sequence length="362" mass="40853">MTRYLLKRIVLAILTLFIILVFSYTLIVSFIENPFQIQLPTITNVKDRERILQLSKEYDSVPIFQKVVTYFGKFFKGDFGEIYFLKTDYKNIPDLFFKPLKWSIMVSLPSFIFSSILGISLGVFAGYKRGTIWDSIINIFVFIFVAIPSFIIAPFLINLFTKAGFPNSFVAPGATISNGKATIVDSFYSLIPAIIVVTLGSLAVYTLYSRNQTVTVLTSNYILIAKTKGLSGTQIFFKYVLRNISIPLIALVLPSYIGLLSGSIVIEKFWSIPGTSSIIASAFPKGEINVVMFNIFFFTALSLFTEIIVDISFTILDPRIVYESGSGFDLVRYIKASHARRMKLREIFKQNKNVVFAQQAQE</sequence>
<evidence type="ECO:0000256" key="2">
    <source>
        <dbReference type="ARBA" id="ARBA00022448"/>
    </source>
</evidence>
<keyword evidence="5 7" id="KW-1133">Transmembrane helix</keyword>
<dbReference type="PROSITE" id="PS50928">
    <property type="entry name" value="ABC_TM1"/>
    <property type="match status" value="1"/>
</dbReference>
<keyword evidence="3" id="KW-1003">Cell membrane</keyword>
<organism evidence="9 10">
    <name type="scientific">Mycoplasmopsis felifaucium</name>
    <dbReference type="NCBI Taxonomy" id="35768"/>
    <lineage>
        <taxon>Bacteria</taxon>
        <taxon>Bacillati</taxon>
        <taxon>Mycoplasmatota</taxon>
        <taxon>Mycoplasmoidales</taxon>
        <taxon>Metamycoplasmataceae</taxon>
        <taxon>Mycoplasmopsis</taxon>
    </lineage>
</organism>
<keyword evidence="2 7" id="KW-0813">Transport</keyword>
<reference evidence="9" key="1">
    <citation type="submission" date="2024-03" db="EMBL/GenBank/DDBJ databases">
        <title>Complete genome sequence of Mycoplasma felifaucium Z921 isolated from the trachea of a cheetah.</title>
        <authorList>
            <person name="Spergser J."/>
        </authorList>
    </citation>
    <scope>NUCLEOTIDE SEQUENCE [LARGE SCALE GENOMIC DNA]</scope>
    <source>
        <strain evidence="9">Z921</strain>
    </source>
</reference>
<gene>
    <name evidence="9" type="ORF">WG617_01115</name>
</gene>
<evidence type="ECO:0000313" key="9">
    <source>
        <dbReference type="EMBL" id="WXL29236.1"/>
    </source>
</evidence>
<accession>A0ABZ2RQB2</accession>
<dbReference type="PANTHER" id="PTHR30465:SF0">
    <property type="entry name" value="OLIGOPEPTIDE TRANSPORT SYSTEM PERMEASE PROTEIN APPB"/>
    <property type="match status" value="1"/>
</dbReference>
<keyword evidence="6 7" id="KW-0472">Membrane</keyword>
<comment type="subcellular location">
    <subcellularLocation>
        <location evidence="1 7">Cell membrane</location>
        <topology evidence="1 7">Multi-pass membrane protein</topology>
    </subcellularLocation>
</comment>
<evidence type="ECO:0000259" key="8">
    <source>
        <dbReference type="PROSITE" id="PS50928"/>
    </source>
</evidence>
<keyword evidence="4 7" id="KW-0812">Transmembrane</keyword>
<feature type="domain" description="ABC transmembrane type-1" evidence="8">
    <location>
        <begin position="100"/>
        <end position="309"/>
    </location>
</feature>
<evidence type="ECO:0000313" key="10">
    <source>
        <dbReference type="Proteomes" id="UP001477443"/>
    </source>
</evidence>
<feature type="transmembrane region" description="Helical" evidence="7">
    <location>
        <begin position="187"/>
        <end position="208"/>
    </location>
</feature>
<feature type="transmembrane region" description="Helical" evidence="7">
    <location>
        <begin position="102"/>
        <end position="124"/>
    </location>
</feature>
<feature type="transmembrane region" description="Helical" evidence="7">
    <location>
        <begin position="290"/>
        <end position="309"/>
    </location>
</feature>
<dbReference type="InterPro" id="IPR035906">
    <property type="entry name" value="MetI-like_sf"/>
</dbReference>
<dbReference type="EMBL" id="CP148067">
    <property type="protein sequence ID" value="WXL29236.1"/>
    <property type="molecule type" value="Genomic_DNA"/>
</dbReference>
<proteinExistence type="inferred from homology"/>
<protein>
    <submittedName>
        <fullName evidence="9">ABC transporter permease</fullName>
    </submittedName>
</protein>
<keyword evidence="10" id="KW-1185">Reference proteome</keyword>
<evidence type="ECO:0000256" key="1">
    <source>
        <dbReference type="ARBA" id="ARBA00004651"/>
    </source>
</evidence>
<feature type="transmembrane region" description="Helical" evidence="7">
    <location>
        <begin position="248"/>
        <end position="270"/>
    </location>
</feature>
<dbReference type="SUPFAM" id="SSF161098">
    <property type="entry name" value="MetI-like"/>
    <property type="match status" value="1"/>
</dbReference>
<evidence type="ECO:0000256" key="3">
    <source>
        <dbReference type="ARBA" id="ARBA00022475"/>
    </source>
</evidence>
<dbReference type="InterPro" id="IPR000515">
    <property type="entry name" value="MetI-like"/>
</dbReference>
<name>A0ABZ2RQB2_9BACT</name>
<evidence type="ECO:0000256" key="6">
    <source>
        <dbReference type="ARBA" id="ARBA00023136"/>
    </source>
</evidence>
<evidence type="ECO:0000256" key="5">
    <source>
        <dbReference type="ARBA" id="ARBA00022989"/>
    </source>
</evidence>
<feature type="transmembrane region" description="Helical" evidence="7">
    <location>
        <begin position="136"/>
        <end position="157"/>
    </location>
</feature>
<feature type="transmembrane region" description="Helical" evidence="7">
    <location>
        <begin position="9"/>
        <end position="31"/>
    </location>
</feature>
<dbReference type="RefSeq" id="WP_338822862.1">
    <property type="nucleotide sequence ID" value="NZ_CP148067.1"/>
</dbReference>
<evidence type="ECO:0000256" key="7">
    <source>
        <dbReference type="RuleBase" id="RU363032"/>
    </source>
</evidence>
<dbReference type="Pfam" id="PF00528">
    <property type="entry name" value="BPD_transp_1"/>
    <property type="match status" value="1"/>
</dbReference>
<dbReference type="Proteomes" id="UP001477443">
    <property type="component" value="Chromosome"/>
</dbReference>
<dbReference type="CDD" id="cd06261">
    <property type="entry name" value="TM_PBP2"/>
    <property type="match status" value="1"/>
</dbReference>
<evidence type="ECO:0000256" key="4">
    <source>
        <dbReference type="ARBA" id="ARBA00022692"/>
    </source>
</evidence>